<feature type="transmembrane region" description="Helical" evidence="4">
    <location>
        <begin position="97"/>
        <end position="123"/>
    </location>
</feature>
<feature type="transmembrane region" description="Helical" evidence="4">
    <location>
        <begin position="374"/>
        <end position="392"/>
    </location>
</feature>
<dbReference type="InterPro" id="IPR011701">
    <property type="entry name" value="MFS"/>
</dbReference>
<keyword evidence="2 4" id="KW-1133">Transmembrane helix</keyword>
<dbReference type="SUPFAM" id="SSF103473">
    <property type="entry name" value="MFS general substrate transporter"/>
    <property type="match status" value="1"/>
</dbReference>
<feature type="transmembrane region" description="Helical" evidence="4">
    <location>
        <begin position="258"/>
        <end position="275"/>
    </location>
</feature>
<comment type="caution">
    <text evidence="6">The sequence shown here is derived from an EMBL/GenBank/DDBJ whole genome shotgun (WGS) entry which is preliminary data.</text>
</comment>
<evidence type="ECO:0000256" key="2">
    <source>
        <dbReference type="ARBA" id="ARBA00022989"/>
    </source>
</evidence>
<evidence type="ECO:0000256" key="4">
    <source>
        <dbReference type="SAM" id="Phobius"/>
    </source>
</evidence>
<feature type="transmembrane region" description="Helical" evidence="4">
    <location>
        <begin position="218"/>
        <end position="238"/>
    </location>
</feature>
<reference evidence="6" key="2">
    <citation type="submission" date="2020-09" db="EMBL/GenBank/DDBJ databases">
        <authorList>
            <person name="Sun Q."/>
            <person name="Zhou Y."/>
        </authorList>
    </citation>
    <scope>NUCLEOTIDE SEQUENCE</scope>
    <source>
        <strain evidence="6">CGMCC 1.15367</strain>
    </source>
</reference>
<evidence type="ECO:0000259" key="5">
    <source>
        <dbReference type="PROSITE" id="PS50850"/>
    </source>
</evidence>
<evidence type="ECO:0000313" key="6">
    <source>
        <dbReference type="EMBL" id="GGE12346.1"/>
    </source>
</evidence>
<dbReference type="PANTHER" id="PTHR43129:SF1">
    <property type="entry name" value="FOSMIDOMYCIN RESISTANCE PROTEIN"/>
    <property type="match status" value="1"/>
</dbReference>
<feature type="transmembrane region" description="Helical" evidence="4">
    <location>
        <begin position="144"/>
        <end position="166"/>
    </location>
</feature>
<dbReference type="Gene3D" id="1.20.1250.20">
    <property type="entry name" value="MFS general substrate transporter like domains"/>
    <property type="match status" value="2"/>
</dbReference>
<keyword evidence="1 4" id="KW-0812">Transmembrane</keyword>
<evidence type="ECO:0000313" key="7">
    <source>
        <dbReference type="Proteomes" id="UP000644699"/>
    </source>
</evidence>
<feature type="transmembrane region" description="Helical" evidence="4">
    <location>
        <begin position="55"/>
        <end position="77"/>
    </location>
</feature>
<dbReference type="AlphaFoldDB" id="A0A916ZSY4"/>
<dbReference type="GO" id="GO:0005886">
    <property type="term" value="C:plasma membrane"/>
    <property type="evidence" value="ECO:0007669"/>
    <property type="project" value="TreeGrafter"/>
</dbReference>
<dbReference type="RefSeq" id="WP_188910654.1">
    <property type="nucleotide sequence ID" value="NZ_BMIQ01000005.1"/>
</dbReference>
<keyword evidence="3 4" id="KW-0472">Membrane</keyword>
<name>A0A916ZSY4_9HYPH</name>
<feature type="transmembrane region" description="Helical" evidence="4">
    <location>
        <begin position="312"/>
        <end position="334"/>
    </location>
</feature>
<gene>
    <name evidence="6" type="primary">fsr</name>
    <name evidence="6" type="ORF">GCM10011390_34390</name>
</gene>
<evidence type="ECO:0000256" key="3">
    <source>
        <dbReference type="ARBA" id="ARBA00023136"/>
    </source>
</evidence>
<proteinExistence type="predicted"/>
<evidence type="ECO:0000256" key="1">
    <source>
        <dbReference type="ARBA" id="ARBA00022692"/>
    </source>
</evidence>
<reference evidence="6" key="1">
    <citation type="journal article" date="2014" name="Int. J. Syst. Evol. Microbiol.">
        <title>Complete genome sequence of Corynebacterium casei LMG S-19264T (=DSM 44701T), isolated from a smear-ripened cheese.</title>
        <authorList>
            <consortium name="US DOE Joint Genome Institute (JGI-PGF)"/>
            <person name="Walter F."/>
            <person name="Albersmeier A."/>
            <person name="Kalinowski J."/>
            <person name="Ruckert C."/>
        </authorList>
    </citation>
    <scope>NUCLEOTIDE SEQUENCE</scope>
    <source>
        <strain evidence="6">CGMCC 1.15367</strain>
    </source>
</reference>
<dbReference type="Proteomes" id="UP000644699">
    <property type="component" value="Unassembled WGS sequence"/>
</dbReference>
<protein>
    <submittedName>
        <fullName evidence="6">MFS transporter</fullName>
    </submittedName>
</protein>
<dbReference type="EMBL" id="BMIQ01000005">
    <property type="protein sequence ID" value="GGE12346.1"/>
    <property type="molecule type" value="Genomic_DNA"/>
</dbReference>
<dbReference type="PROSITE" id="PS50850">
    <property type="entry name" value="MFS"/>
    <property type="match status" value="1"/>
</dbReference>
<dbReference type="PANTHER" id="PTHR43129">
    <property type="entry name" value="FOSMIDOMYCIN RESISTANCE PROTEIN"/>
    <property type="match status" value="1"/>
</dbReference>
<dbReference type="Pfam" id="PF07690">
    <property type="entry name" value="MFS_1"/>
    <property type="match status" value="1"/>
</dbReference>
<feature type="transmembrane region" description="Helical" evidence="4">
    <location>
        <begin position="287"/>
        <end position="306"/>
    </location>
</feature>
<dbReference type="CDD" id="cd17478">
    <property type="entry name" value="MFS_FsR"/>
    <property type="match status" value="1"/>
</dbReference>
<dbReference type="InterPro" id="IPR020846">
    <property type="entry name" value="MFS_dom"/>
</dbReference>
<keyword evidence="7" id="KW-1185">Reference proteome</keyword>
<organism evidence="6 7">
    <name type="scientific">Aureimonas endophytica</name>
    <dbReference type="NCBI Taxonomy" id="2027858"/>
    <lineage>
        <taxon>Bacteria</taxon>
        <taxon>Pseudomonadati</taxon>
        <taxon>Pseudomonadota</taxon>
        <taxon>Alphaproteobacteria</taxon>
        <taxon>Hyphomicrobiales</taxon>
        <taxon>Aurantimonadaceae</taxon>
        <taxon>Aureimonas</taxon>
    </lineage>
</organism>
<dbReference type="GO" id="GO:0022857">
    <property type="term" value="F:transmembrane transporter activity"/>
    <property type="evidence" value="ECO:0007669"/>
    <property type="project" value="InterPro"/>
</dbReference>
<dbReference type="InterPro" id="IPR036259">
    <property type="entry name" value="MFS_trans_sf"/>
</dbReference>
<feature type="transmembrane region" description="Helical" evidence="4">
    <location>
        <begin position="172"/>
        <end position="191"/>
    </location>
</feature>
<sequence>MSTLAANPRAFAEKTTLSVLVAMSACHMLNDIMQSLLASLYPLLKTSYDLDFVQIGLLTMTFQVTASLLQPAVGIVTDRWPMPYSLPVGMASTLVGLVLLAYAGSFGLLLVAASLVGFGSAIFHPESSRVARLASGGRHGFAQSLFQLGGNAGTAIGPLLAAFVVLPFGQHSIAWFAGIALLGMVILTWAGRWYSAHRRAQAGKPAPSRALPLARNKVLWALAILVLLTATKNVYMASISSYYTFFVIEKFNLSVQQAQLMLFLFLGAAAAGTFLGGPIGDRYGARFVIWFSILGVIPFALMLPYANLAFTGLLTVVIGFILASAFPAIVVFAQELLPGRVGLVAGIFFGFAFGAGGLGAAFLGDFADSRGIEFVYHTVSFLPLLGLTTILLPRLER</sequence>
<feature type="transmembrane region" description="Helical" evidence="4">
    <location>
        <begin position="341"/>
        <end position="362"/>
    </location>
</feature>
<feature type="domain" description="Major facilitator superfamily (MFS) profile" evidence="5">
    <location>
        <begin position="19"/>
        <end position="397"/>
    </location>
</feature>
<accession>A0A916ZSY4</accession>